<dbReference type="Pfam" id="PF00912">
    <property type="entry name" value="Transgly"/>
    <property type="match status" value="1"/>
</dbReference>
<dbReference type="STRING" id="62928.azo1687"/>
<keyword evidence="3" id="KW-0645">Protease</keyword>
<dbReference type="GO" id="GO:0006508">
    <property type="term" value="P:proteolysis"/>
    <property type="evidence" value="ECO:0007669"/>
    <property type="project" value="UniProtKB-KW"/>
</dbReference>
<evidence type="ECO:0000256" key="4">
    <source>
        <dbReference type="ARBA" id="ARBA00022676"/>
    </source>
</evidence>
<evidence type="ECO:0000256" key="8">
    <source>
        <dbReference type="ARBA" id="ARBA00049902"/>
    </source>
</evidence>
<dbReference type="GO" id="GO:0008955">
    <property type="term" value="F:peptidoglycan glycosyltransferase activity"/>
    <property type="evidence" value="ECO:0007669"/>
    <property type="project" value="UniProtKB-EC"/>
</dbReference>
<dbReference type="InterPro" id="IPR050396">
    <property type="entry name" value="Glycosyltr_51/Transpeptidase"/>
</dbReference>
<dbReference type="KEGG" id="azo:azo1687"/>
<name>A1K649_AZOSB</name>
<evidence type="ECO:0000256" key="9">
    <source>
        <dbReference type="SAM" id="Phobius"/>
    </source>
</evidence>
<dbReference type="Proteomes" id="UP000002588">
    <property type="component" value="Chromosome"/>
</dbReference>
<protein>
    <recommendedName>
        <fullName evidence="7">peptidoglycan glycosyltransferase</fullName>
        <ecNumber evidence="7">2.4.99.28</ecNumber>
    </recommendedName>
</protein>
<dbReference type="SUPFAM" id="SSF53955">
    <property type="entry name" value="Lysozyme-like"/>
    <property type="match status" value="1"/>
</dbReference>
<dbReference type="AlphaFoldDB" id="A1K649"/>
<comment type="catalytic activity">
    <reaction evidence="8">
        <text>[GlcNAc-(1-&gt;4)-Mur2Ac(oyl-L-Ala-gamma-D-Glu-L-Lys-D-Ala-D-Ala)](n)-di-trans,octa-cis-undecaprenyl diphosphate + beta-D-GlcNAc-(1-&gt;4)-Mur2Ac(oyl-L-Ala-gamma-D-Glu-L-Lys-D-Ala-D-Ala)-di-trans,octa-cis-undecaprenyl diphosphate = [GlcNAc-(1-&gt;4)-Mur2Ac(oyl-L-Ala-gamma-D-Glu-L-Lys-D-Ala-D-Ala)](n+1)-di-trans,octa-cis-undecaprenyl diphosphate + di-trans,octa-cis-undecaprenyl diphosphate + H(+)</text>
        <dbReference type="Rhea" id="RHEA:23708"/>
        <dbReference type="Rhea" id="RHEA-COMP:9602"/>
        <dbReference type="Rhea" id="RHEA-COMP:9603"/>
        <dbReference type="ChEBI" id="CHEBI:15378"/>
        <dbReference type="ChEBI" id="CHEBI:58405"/>
        <dbReference type="ChEBI" id="CHEBI:60033"/>
        <dbReference type="ChEBI" id="CHEBI:78435"/>
        <dbReference type="EC" id="2.4.99.28"/>
    </reaction>
</comment>
<proteinExistence type="predicted"/>
<dbReference type="eggNOG" id="COG0744">
    <property type="taxonomic scope" value="Bacteria"/>
</dbReference>
<evidence type="ECO:0000256" key="5">
    <source>
        <dbReference type="ARBA" id="ARBA00022679"/>
    </source>
</evidence>
<dbReference type="InterPro" id="IPR001264">
    <property type="entry name" value="Glyco_trans_51"/>
</dbReference>
<keyword evidence="9" id="KW-1133">Transmembrane helix</keyword>
<dbReference type="Gene3D" id="3.40.710.10">
    <property type="entry name" value="DD-peptidase/beta-lactamase superfamily"/>
    <property type="match status" value="1"/>
</dbReference>
<sequence length="1029" mass="113923">MQETPQAQQADPRPRKRTRLVRLVVLGVLVALVIVGGVLVADELRTSRLQARWLAELAAEIGFTVEPGRAELLPAPPSGPYDTRFGYNQMPAFVDRLVERGYTVTSQARPSPRLVELTELGLFPIYHEKNQGGLRLNDCTGEALATARYPERTYERFDDVPPLLVQALLFIENRELLDPSEPRRNPAVDWNRFAKAAFDQVASLVREDHDTPGGSTLATQIEKYRHSPEGRTTSRTDKLRQMGSASVRAYLDGEENLPARQRIALDYLNTVPLSAKPGFGEVNGIGDGLWAWYGRDFGEVNALLGKGGEPAEGDDGELLLRRALAFKQALSLMIAQRRPTYYLAGAAQGLTQLTDAHLRLLAEAGIIQPALRDAALAMPLKLREEPATAPPPSFVTRKAVNALRNHLAGQLGVPRFYDLDRLDLTATGTLHGETQRAVSTLLRDIYDPARAREAGLFGHRMFAEGQDPSRVMFSFTLYERGEQANYLRIQTDNYDQPFDINEGAKLDLGSTAKLRTLVTYLEIVAALHERYAALEPAAVREVGRKANDNLTRWAADYLATAGDRSLRPMLEAAMDRRYSASPQEQFFTGGGVHTFENFSRDDDKKVLDVREAFRNSVNLVFIRMMRDIVRYHVANNPAASGLFDDPADPRRREYLSRFADREGRTFLGGFFRKHQGKQGDESVEQLLEGTRMTPKRLAVVLRSVRPNADYAEFAEAMKRHLAAREDLSDSVLRDLYERFAIERYSLPDRGYLAGVHPLELWLVGFLHDHPGATLGQVLEASRDQRIDVYNWLFRTRHKNAQDVRIRSLLEVEAFIEIAQSWRRLGYPFETLTPSYATSIGSSADRPAALAELVGILVNEGRRKPIVRIESLDLAVGTPYETHVERGPGAGDEQVLPPELTAVVRNAMIDVAENGTARRLKGAFVGADGKPLVVGGKTGTGDHRYEVFGRGGGLVSSRVVTRSATLVFLIGDRFFGTLTAYAAEPYAESYQFTSSLAVQLARTLAPTLQPLLSGGTGPAATGCPIPAAAP</sequence>
<evidence type="ECO:0000256" key="7">
    <source>
        <dbReference type="ARBA" id="ARBA00044770"/>
    </source>
</evidence>
<accession>A1K649</accession>
<keyword evidence="9" id="KW-0812">Transmembrane</keyword>
<organism evidence="11 12">
    <name type="scientific">Azoarcus sp. (strain BH72)</name>
    <dbReference type="NCBI Taxonomy" id="418699"/>
    <lineage>
        <taxon>Bacteria</taxon>
        <taxon>Pseudomonadati</taxon>
        <taxon>Pseudomonadota</taxon>
        <taxon>Betaproteobacteria</taxon>
        <taxon>Rhodocyclales</taxon>
        <taxon>Zoogloeaceae</taxon>
        <taxon>Azoarcus</taxon>
    </lineage>
</organism>
<evidence type="ECO:0000256" key="2">
    <source>
        <dbReference type="ARBA" id="ARBA00022645"/>
    </source>
</evidence>
<keyword evidence="4" id="KW-0328">Glycosyltransferase</keyword>
<evidence type="ECO:0000313" key="12">
    <source>
        <dbReference type="Proteomes" id="UP000002588"/>
    </source>
</evidence>
<keyword evidence="3" id="KW-0378">Hydrolase</keyword>
<evidence type="ECO:0000256" key="3">
    <source>
        <dbReference type="ARBA" id="ARBA00022670"/>
    </source>
</evidence>
<dbReference type="EC" id="2.4.99.28" evidence="7"/>
<keyword evidence="12" id="KW-1185">Reference proteome</keyword>
<keyword evidence="6" id="KW-0511">Multifunctional enzyme</keyword>
<reference evidence="11 12" key="1">
    <citation type="journal article" date="2006" name="Nat. Biotechnol.">
        <title>Complete genome of the mutualistic, N2-fixing grass endophyte Azoarcus sp. strain BH72.</title>
        <authorList>
            <person name="Krause A."/>
            <person name="Ramakumar A."/>
            <person name="Bartels D."/>
            <person name="Battistoni F."/>
            <person name="Bekel T."/>
            <person name="Boch J."/>
            <person name="Boehm M."/>
            <person name="Friedrich F."/>
            <person name="Hurek T."/>
            <person name="Krause L."/>
            <person name="Linke B."/>
            <person name="McHardy A.C."/>
            <person name="Sarkar A."/>
            <person name="Schneiker S."/>
            <person name="Syed A.A."/>
            <person name="Thauer R."/>
            <person name="Vorhoelter F.-J."/>
            <person name="Weidner S."/>
            <person name="Puehler A."/>
            <person name="Reinhold-Hurek B."/>
            <person name="Kaiser O."/>
            <person name="Goesmann A."/>
        </authorList>
    </citation>
    <scope>NUCLEOTIDE SEQUENCE [LARGE SCALE GENOMIC DNA]</scope>
    <source>
        <strain evidence="11 12">BH72</strain>
    </source>
</reference>
<dbReference type="InterPro" id="IPR012338">
    <property type="entry name" value="Beta-lactam/transpept-like"/>
</dbReference>
<dbReference type="GO" id="GO:0004180">
    <property type="term" value="F:carboxypeptidase activity"/>
    <property type="evidence" value="ECO:0007669"/>
    <property type="project" value="UniProtKB-KW"/>
</dbReference>
<keyword evidence="9" id="KW-0472">Membrane</keyword>
<dbReference type="SUPFAM" id="SSF56601">
    <property type="entry name" value="beta-lactamase/transpeptidase-like"/>
    <property type="match status" value="2"/>
</dbReference>
<evidence type="ECO:0000256" key="6">
    <source>
        <dbReference type="ARBA" id="ARBA00023268"/>
    </source>
</evidence>
<feature type="transmembrane region" description="Helical" evidence="9">
    <location>
        <begin position="20"/>
        <end position="41"/>
    </location>
</feature>
<keyword evidence="5" id="KW-0808">Transferase</keyword>
<dbReference type="GO" id="GO:0009252">
    <property type="term" value="P:peptidoglycan biosynthetic process"/>
    <property type="evidence" value="ECO:0007669"/>
    <property type="project" value="TreeGrafter"/>
</dbReference>
<evidence type="ECO:0000256" key="1">
    <source>
        <dbReference type="ARBA" id="ARBA00004752"/>
    </source>
</evidence>
<evidence type="ECO:0000313" key="11">
    <source>
        <dbReference type="EMBL" id="CAL94304.1"/>
    </source>
</evidence>
<dbReference type="InterPro" id="IPR036950">
    <property type="entry name" value="PBP_transglycosylase"/>
</dbReference>
<dbReference type="InterPro" id="IPR023346">
    <property type="entry name" value="Lysozyme-like_dom_sf"/>
</dbReference>
<comment type="pathway">
    <text evidence="1">Cell wall biogenesis; peptidoglycan biosynthesis.</text>
</comment>
<dbReference type="Gene3D" id="1.10.3810.10">
    <property type="entry name" value="Biosynthetic peptidoglycan transglycosylase-like"/>
    <property type="match status" value="1"/>
</dbReference>
<dbReference type="PANTHER" id="PTHR32282:SF24">
    <property type="entry name" value="GLYCOSYL TRANSFERASE FAMILY 51 DOMAIN-CONTAINING PROTEIN"/>
    <property type="match status" value="1"/>
</dbReference>
<dbReference type="HOGENOM" id="CLU_012369_0_0_4"/>
<dbReference type="GO" id="GO:0030288">
    <property type="term" value="C:outer membrane-bounded periplasmic space"/>
    <property type="evidence" value="ECO:0007669"/>
    <property type="project" value="TreeGrafter"/>
</dbReference>
<dbReference type="EMBL" id="AM406670">
    <property type="protein sequence ID" value="CAL94304.1"/>
    <property type="molecule type" value="Genomic_DNA"/>
</dbReference>
<dbReference type="PANTHER" id="PTHR32282">
    <property type="entry name" value="BINDING PROTEIN TRANSPEPTIDASE, PUTATIVE-RELATED"/>
    <property type="match status" value="1"/>
</dbReference>
<feature type="domain" description="Glycosyl transferase family 51" evidence="10">
    <location>
        <begin position="143"/>
        <end position="342"/>
    </location>
</feature>
<keyword evidence="2" id="KW-0121">Carboxypeptidase</keyword>
<gene>
    <name evidence="11" type="ordered locus">azo1687</name>
</gene>
<evidence type="ECO:0000259" key="10">
    <source>
        <dbReference type="Pfam" id="PF00912"/>
    </source>
</evidence>